<proteinExistence type="predicted"/>
<accession>A0ACB9HAI0</accession>
<protein>
    <submittedName>
        <fullName evidence="1">Uncharacterized protein</fullName>
    </submittedName>
</protein>
<organism evidence="1 2">
    <name type="scientific">Cichorium intybus</name>
    <name type="common">Chicory</name>
    <dbReference type="NCBI Taxonomy" id="13427"/>
    <lineage>
        <taxon>Eukaryota</taxon>
        <taxon>Viridiplantae</taxon>
        <taxon>Streptophyta</taxon>
        <taxon>Embryophyta</taxon>
        <taxon>Tracheophyta</taxon>
        <taxon>Spermatophyta</taxon>
        <taxon>Magnoliopsida</taxon>
        <taxon>eudicotyledons</taxon>
        <taxon>Gunneridae</taxon>
        <taxon>Pentapetalae</taxon>
        <taxon>asterids</taxon>
        <taxon>campanulids</taxon>
        <taxon>Asterales</taxon>
        <taxon>Asteraceae</taxon>
        <taxon>Cichorioideae</taxon>
        <taxon>Cichorieae</taxon>
        <taxon>Cichoriinae</taxon>
        <taxon>Cichorium</taxon>
    </lineage>
</organism>
<keyword evidence="2" id="KW-1185">Reference proteome</keyword>
<gene>
    <name evidence="1" type="ORF">L2E82_06440</name>
</gene>
<reference evidence="2" key="1">
    <citation type="journal article" date="2022" name="Mol. Ecol. Resour.">
        <title>The genomes of chicory, endive, great burdock and yacon provide insights into Asteraceae palaeo-polyploidization history and plant inulin production.</title>
        <authorList>
            <person name="Fan W."/>
            <person name="Wang S."/>
            <person name="Wang H."/>
            <person name="Wang A."/>
            <person name="Jiang F."/>
            <person name="Liu H."/>
            <person name="Zhao H."/>
            <person name="Xu D."/>
            <person name="Zhang Y."/>
        </authorList>
    </citation>
    <scope>NUCLEOTIDE SEQUENCE [LARGE SCALE GENOMIC DNA]</scope>
    <source>
        <strain evidence="2">cv. Punajuju</strain>
    </source>
</reference>
<dbReference type="EMBL" id="CM042009">
    <property type="protein sequence ID" value="KAI3792557.1"/>
    <property type="molecule type" value="Genomic_DNA"/>
</dbReference>
<dbReference type="Proteomes" id="UP001055811">
    <property type="component" value="Linkage Group LG01"/>
</dbReference>
<comment type="caution">
    <text evidence="1">The sequence shown here is derived from an EMBL/GenBank/DDBJ whole genome shotgun (WGS) entry which is preliminary data.</text>
</comment>
<evidence type="ECO:0000313" key="2">
    <source>
        <dbReference type="Proteomes" id="UP001055811"/>
    </source>
</evidence>
<reference evidence="1 2" key="2">
    <citation type="journal article" date="2022" name="Mol. Ecol. Resour.">
        <title>The genomes of chicory, endive, great burdock and yacon provide insights into Asteraceae paleo-polyploidization history and plant inulin production.</title>
        <authorList>
            <person name="Fan W."/>
            <person name="Wang S."/>
            <person name="Wang H."/>
            <person name="Wang A."/>
            <person name="Jiang F."/>
            <person name="Liu H."/>
            <person name="Zhao H."/>
            <person name="Xu D."/>
            <person name="Zhang Y."/>
        </authorList>
    </citation>
    <scope>NUCLEOTIDE SEQUENCE [LARGE SCALE GENOMIC DNA]</scope>
    <source>
        <strain evidence="2">cv. Punajuju</strain>
        <tissue evidence="1">Leaves</tissue>
    </source>
</reference>
<evidence type="ECO:0000313" key="1">
    <source>
        <dbReference type="EMBL" id="KAI3792557.1"/>
    </source>
</evidence>
<name>A0ACB9HAI0_CICIN</name>
<sequence length="90" mass="10632">MRRTPVRTITTDTGLFLELSRLQIGSRRPPSRRHNRSQVPPPPPPPTFSISLVLSHKRTRTSNTDRLHLKSWYMQPKEYLSHVTYQWLNL</sequence>